<evidence type="ECO:0000259" key="2">
    <source>
        <dbReference type="Pfam" id="PF14501"/>
    </source>
</evidence>
<keyword evidence="1" id="KW-1133">Transmembrane helix</keyword>
<evidence type="ECO:0000256" key="1">
    <source>
        <dbReference type="SAM" id="Phobius"/>
    </source>
</evidence>
<dbReference type="InterPro" id="IPR036890">
    <property type="entry name" value="HATPase_C_sf"/>
</dbReference>
<keyword evidence="3" id="KW-0808">Transferase</keyword>
<feature type="transmembrane region" description="Helical" evidence="1">
    <location>
        <begin position="192"/>
        <end position="217"/>
    </location>
</feature>
<name>A0A8F0FRV3_LACPN</name>
<feature type="domain" description="Sensor histidine kinase NatK-like C-terminal" evidence="2">
    <location>
        <begin position="341"/>
        <end position="442"/>
    </location>
</feature>
<reference evidence="3" key="1">
    <citation type="submission" date="2020-12" db="EMBL/GenBank/DDBJ databases">
        <authorList>
            <person name="Xiang D."/>
            <person name="Man L."/>
        </authorList>
    </citation>
    <scope>NUCLEOTIDE SEQUENCE</scope>
    <source>
        <strain evidence="3">NMD-17</strain>
    </source>
</reference>
<protein>
    <submittedName>
        <fullName evidence="3">Histidine protein kinase</fullName>
    </submittedName>
</protein>
<keyword evidence="1" id="KW-0472">Membrane</keyword>
<evidence type="ECO:0000313" key="3">
    <source>
        <dbReference type="EMBL" id="QWK52504.1"/>
    </source>
</evidence>
<dbReference type="PANTHER" id="PTHR40448">
    <property type="entry name" value="TWO-COMPONENT SENSOR HISTIDINE KINASE"/>
    <property type="match status" value="1"/>
</dbReference>
<feature type="transmembrane region" description="Helical" evidence="1">
    <location>
        <begin position="9"/>
        <end position="27"/>
    </location>
</feature>
<accession>A0A8F0FRV3</accession>
<organism evidence="3">
    <name type="scientific">Lactiplantibacillus plantarum</name>
    <name type="common">Lactobacillus plantarum</name>
    <dbReference type="NCBI Taxonomy" id="1590"/>
    <lineage>
        <taxon>Bacteria</taxon>
        <taxon>Bacillati</taxon>
        <taxon>Bacillota</taxon>
        <taxon>Bacilli</taxon>
        <taxon>Lactobacillales</taxon>
        <taxon>Lactobacillaceae</taxon>
        <taxon>Lactiplantibacillus</taxon>
    </lineage>
</organism>
<dbReference type="Pfam" id="PF14501">
    <property type="entry name" value="HATPase_c_5"/>
    <property type="match status" value="1"/>
</dbReference>
<sequence length="446" mass="51319">MLDFGVVDTFYQGFTSILVVLLWYYFLSGLFNWKNILKILVLAFFLGVLSVFVADFILLIMVLINFASQFIQKNLLDYDKSGILLLVVIIQVLIGNIAMFLGRMSVRGLYNVSNLMGVQYYTHELLIVYVIFVIAINYVVLFFYRRYSHKIASVSQKMKELNLSKSLFELVLIFYVAIESIMLISLNENITATIQLTLITSFIVMLLMMLWQMVFFIRSYMKKQEASHQAKQNTQLNEYLKSVEQQYLELRRFKHDYKNIMLSLQDSIFNGSSSEQLTYFKELIAQRAVNTSLDNGKIAKVQHVGNETLRGLIIQKFFDAQTKGIELSLELDRSEFIIKHNLVDVVRIVGNLLDNAIDAAQSIPDKKVICAFNSLHETKEISVRNSTNKKLDVNKMFKLGASTKGSQHGFGLSNVQQLVDKQKNFFLDVDNKNDRVIITLTILEEE</sequence>
<gene>
    <name evidence="3" type="primary">plnB</name>
</gene>
<feature type="transmembrane region" description="Helical" evidence="1">
    <location>
        <begin position="166"/>
        <end position="186"/>
    </location>
</feature>
<dbReference type="EMBL" id="MW415975">
    <property type="protein sequence ID" value="QWK52504.1"/>
    <property type="molecule type" value="Genomic_DNA"/>
</dbReference>
<feature type="transmembrane region" description="Helical" evidence="1">
    <location>
        <begin position="39"/>
        <end position="63"/>
    </location>
</feature>
<keyword evidence="3" id="KW-0418">Kinase</keyword>
<proteinExistence type="predicted"/>
<dbReference type="InterPro" id="IPR032834">
    <property type="entry name" value="NatK-like_C"/>
</dbReference>
<feature type="transmembrane region" description="Helical" evidence="1">
    <location>
        <begin position="83"/>
        <end position="106"/>
    </location>
</feature>
<dbReference type="AlphaFoldDB" id="A0A8F0FRV3"/>
<dbReference type="Gene3D" id="3.30.565.10">
    <property type="entry name" value="Histidine kinase-like ATPase, C-terminal domain"/>
    <property type="match status" value="1"/>
</dbReference>
<dbReference type="PANTHER" id="PTHR40448:SF1">
    <property type="entry name" value="TWO-COMPONENT SENSOR HISTIDINE KINASE"/>
    <property type="match status" value="1"/>
</dbReference>
<feature type="transmembrane region" description="Helical" evidence="1">
    <location>
        <begin position="126"/>
        <end position="145"/>
    </location>
</feature>
<keyword evidence="1" id="KW-0812">Transmembrane</keyword>
<dbReference type="GO" id="GO:0016301">
    <property type="term" value="F:kinase activity"/>
    <property type="evidence" value="ECO:0007669"/>
    <property type="project" value="UniProtKB-KW"/>
</dbReference>
<dbReference type="GO" id="GO:0042802">
    <property type="term" value="F:identical protein binding"/>
    <property type="evidence" value="ECO:0007669"/>
    <property type="project" value="TreeGrafter"/>
</dbReference>
<dbReference type="SUPFAM" id="SSF55874">
    <property type="entry name" value="ATPase domain of HSP90 chaperone/DNA topoisomerase II/histidine kinase"/>
    <property type="match status" value="1"/>
</dbReference>